<accession>A0A9Q3FC93</accession>
<dbReference type="InterPro" id="IPR001995">
    <property type="entry name" value="Peptidase_A2_cat"/>
</dbReference>
<evidence type="ECO:0000313" key="6">
    <source>
        <dbReference type="Proteomes" id="UP000765509"/>
    </source>
</evidence>
<evidence type="ECO:0000256" key="2">
    <source>
        <dbReference type="ARBA" id="ARBA00022801"/>
    </source>
</evidence>
<evidence type="ECO:0000256" key="1">
    <source>
        <dbReference type="ARBA" id="ARBA00022750"/>
    </source>
</evidence>
<dbReference type="GO" id="GO:0006508">
    <property type="term" value="P:proteolysis"/>
    <property type="evidence" value="ECO:0007669"/>
    <property type="project" value="InterPro"/>
</dbReference>
<dbReference type="InterPro" id="IPR021109">
    <property type="entry name" value="Peptidase_aspartic_dom_sf"/>
</dbReference>
<dbReference type="AlphaFoldDB" id="A0A9Q3FC93"/>
<dbReference type="InterPro" id="IPR018061">
    <property type="entry name" value="Retropepsins"/>
</dbReference>
<dbReference type="EMBL" id="AVOT02042071">
    <property type="protein sequence ID" value="MBW0537453.1"/>
    <property type="molecule type" value="Genomic_DNA"/>
</dbReference>
<organism evidence="5 6">
    <name type="scientific">Austropuccinia psidii MF-1</name>
    <dbReference type="NCBI Taxonomy" id="1389203"/>
    <lineage>
        <taxon>Eukaryota</taxon>
        <taxon>Fungi</taxon>
        <taxon>Dikarya</taxon>
        <taxon>Basidiomycota</taxon>
        <taxon>Pucciniomycotina</taxon>
        <taxon>Pucciniomycetes</taxon>
        <taxon>Pucciniales</taxon>
        <taxon>Sphaerophragmiaceae</taxon>
        <taxon>Austropuccinia</taxon>
    </lineage>
</organism>
<dbReference type="Pfam" id="PF00077">
    <property type="entry name" value="RVP"/>
    <property type="match status" value="1"/>
</dbReference>
<proteinExistence type="predicted"/>
<reference evidence="5" key="1">
    <citation type="submission" date="2021-03" db="EMBL/GenBank/DDBJ databases">
        <title>Draft genome sequence of rust myrtle Austropuccinia psidii MF-1, a brazilian biotype.</title>
        <authorList>
            <person name="Quecine M.C."/>
            <person name="Pachon D.M.R."/>
            <person name="Bonatelli M.L."/>
            <person name="Correr F.H."/>
            <person name="Franceschini L.M."/>
            <person name="Leite T.F."/>
            <person name="Margarido G.R.A."/>
            <person name="Almeida C.A."/>
            <person name="Ferrarezi J.A."/>
            <person name="Labate C.A."/>
        </authorList>
    </citation>
    <scope>NUCLEOTIDE SEQUENCE</scope>
    <source>
        <strain evidence="5">MF-1</strain>
    </source>
</reference>
<dbReference type="InterPro" id="IPR001969">
    <property type="entry name" value="Aspartic_peptidase_AS"/>
</dbReference>
<gene>
    <name evidence="5" type="ORF">O181_077168</name>
</gene>
<dbReference type="OrthoDB" id="5535068at2759"/>
<feature type="compositionally biased region" description="Basic and acidic residues" evidence="3">
    <location>
        <begin position="137"/>
        <end position="155"/>
    </location>
</feature>
<feature type="region of interest" description="Disordered" evidence="3">
    <location>
        <begin position="130"/>
        <end position="172"/>
    </location>
</feature>
<dbReference type="PROSITE" id="PS50175">
    <property type="entry name" value="ASP_PROT_RETROV"/>
    <property type="match status" value="1"/>
</dbReference>
<feature type="domain" description="Peptidase A2" evidence="4">
    <location>
        <begin position="319"/>
        <end position="356"/>
    </location>
</feature>
<dbReference type="Gene3D" id="2.40.70.10">
    <property type="entry name" value="Acid Proteases"/>
    <property type="match status" value="1"/>
</dbReference>
<evidence type="ECO:0000313" key="5">
    <source>
        <dbReference type="EMBL" id="MBW0537453.1"/>
    </source>
</evidence>
<keyword evidence="1" id="KW-0645">Protease</keyword>
<comment type="caution">
    <text evidence="5">The sequence shown here is derived from an EMBL/GenBank/DDBJ whole genome shotgun (WGS) entry which is preliminary data.</text>
</comment>
<keyword evidence="1" id="KW-0064">Aspartyl protease</keyword>
<name>A0A9Q3FC93_9BASI</name>
<dbReference type="PROSITE" id="PS00141">
    <property type="entry name" value="ASP_PROTEASE"/>
    <property type="match status" value="1"/>
</dbReference>
<sequence>MAPRQPLKCYYCLEEGHSTIRCNHLTEDLEKRIVLKRGGTYLFPNFQRVPTEGPKSAKELVRNFAKEQKDFTKKMMKQSNPPPKKQEITVIEERKGEKATAIAQIEEWGNWRLPQISPANENIQINVGLRQTRQKASRQESKSQNQQEDKNETHKPFKKKIPAAYHEEDEAEEEVRVLITTKYNKTQEGNEVDNDDIEIISRDKNKEGLRQESQKMELKDKVKSTADNPKLIIEHVMKKILEQKINLTLEEILSISPTFIDKLQNLTTQEKEVIKSVNMSNIQERLLSLKLRDYDTPRLHYACPLGFMEVFIGREEYPKMALVDTGSEINIIPEEIAIKASLTSRKLNINLRGIGGHTTSLVGLSEFTPITMITGEEKEIHLFIAKGAVHTILGRPFLADNDVKLEFSHKQGDIFIYPEQDGR</sequence>
<dbReference type="SUPFAM" id="SSF50630">
    <property type="entry name" value="Acid proteases"/>
    <property type="match status" value="1"/>
</dbReference>
<dbReference type="CDD" id="cd00303">
    <property type="entry name" value="retropepsin_like"/>
    <property type="match status" value="1"/>
</dbReference>
<dbReference type="GO" id="GO:0004190">
    <property type="term" value="F:aspartic-type endopeptidase activity"/>
    <property type="evidence" value="ECO:0007669"/>
    <property type="project" value="UniProtKB-KW"/>
</dbReference>
<protein>
    <recommendedName>
        <fullName evidence="4">Peptidase A2 domain-containing protein</fullName>
    </recommendedName>
</protein>
<keyword evidence="2" id="KW-0378">Hydrolase</keyword>
<evidence type="ECO:0000259" key="4">
    <source>
        <dbReference type="PROSITE" id="PS50175"/>
    </source>
</evidence>
<evidence type="ECO:0000256" key="3">
    <source>
        <dbReference type="SAM" id="MobiDB-lite"/>
    </source>
</evidence>
<keyword evidence="6" id="KW-1185">Reference proteome</keyword>
<dbReference type="Proteomes" id="UP000765509">
    <property type="component" value="Unassembled WGS sequence"/>
</dbReference>